<name>A0A956NAY8_UNCEI</name>
<evidence type="ECO:0008006" key="3">
    <source>
        <dbReference type="Google" id="ProtNLM"/>
    </source>
</evidence>
<gene>
    <name evidence="1" type="ORF">KDA27_08410</name>
</gene>
<dbReference type="AlphaFoldDB" id="A0A956NAY8"/>
<evidence type="ECO:0000313" key="1">
    <source>
        <dbReference type="EMBL" id="MCA9755807.1"/>
    </source>
</evidence>
<dbReference type="Gene3D" id="2.40.160.10">
    <property type="entry name" value="Porin"/>
    <property type="match status" value="1"/>
</dbReference>
<accession>A0A956NAY8</accession>
<dbReference type="SUPFAM" id="SSF56935">
    <property type="entry name" value="Porins"/>
    <property type="match status" value="1"/>
</dbReference>
<evidence type="ECO:0000313" key="2">
    <source>
        <dbReference type="Proteomes" id="UP000739538"/>
    </source>
</evidence>
<dbReference type="InterPro" id="IPR023614">
    <property type="entry name" value="Porin_dom_sf"/>
</dbReference>
<protein>
    <recommendedName>
        <fullName evidence="3">Porin</fullName>
    </recommendedName>
</protein>
<reference evidence="1" key="1">
    <citation type="submission" date="2020-04" db="EMBL/GenBank/DDBJ databases">
        <authorList>
            <person name="Zhang T."/>
        </authorList>
    </citation>
    <scope>NUCLEOTIDE SEQUENCE</scope>
    <source>
        <strain evidence="1">HKST-UBA02</strain>
    </source>
</reference>
<sequence length="397" mass="42281">MLGTCSKGGTHGVTSGMTLVATLALTSISALPTLAFADTVEWDVSAFLDFQHAWTNEATEASPHDDFHVGQLEIDLSAETNRHLSAEAAVAFDQDAEAFVLGAAFVDLHREAGARLVGVTLGQFDVPFGIDRHCYASIDRPLVSTPLAVASTHGCWNDQGITAYVEGERLTLLGFATNGYSVSIGSGDESLDGDPRHAIGGRCEVRILDEMAIGASVAKVSFEGASLLETSFEGASLAETSLEASSAAGEFGETSVAVGAPELPRSLRDANLFGFDLRTTLGPVEFQGEYIRQDFRAEVTNEAATSSRRVGTGSGGYLAVSYAWSQLRFLVRRDLFDADLADSATALNPSDFETRARAASFGVEYRFLEDTPVRCEWRRGDGGLEDSVVLQIATRVG</sequence>
<organism evidence="1 2">
    <name type="scientific">Eiseniibacteriota bacterium</name>
    <dbReference type="NCBI Taxonomy" id="2212470"/>
    <lineage>
        <taxon>Bacteria</taxon>
        <taxon>Candidatus Eiseniibacteriota</taxon>
    </lineage>
</organism>
<dbReference type="EMBL" id="JAGQHS010000032">
    <property type="protein sequence ID" value="MCA9755807.1"/>
    <property type="molecule type" value="Genomic_DNA"/>
</dbReference>
<reference evidence="1" key="2">
    <citation type="journal article" date="2021" name="Microbiome">
        <title>Successional dynamics and alternative stable states in a saline activated sludge microbial community over 9 years.</title>
        <authorList>
            <person name="Wang Y."/>
            <person name="Ye J."/>
            <person name="Ju F."/>
            <person name="Liu L."/>
            <person name="Boyd J.A."/>
            <person name="Deng Y."/>
            <person name="Parks D.H."/>
            <person name="Jiang X."/>
            <person name="Yin X."/>
            <person name="Woodcroft B.J."/>
            <person name="Tyson G.W."/>
            <person name="Hugenholtz P."/>
            <person name="Polz M.F."/>
            <person name="Zhang T."/>
        </authorList>
    </citation>
    <scope>NUCLEOTIDE SEQUENCE</scope>
    <source>
        <strain evidence="1">HKST-UBA02</strain>
    </source>
</reference>
<proteinExistence type="predicted"/>
<dbReference type="Proteomes" id="UP000739538">
    <property type="component" value="Unassembled WGS sequence"/>
</dbReference>
<comment type="caution">
    <text evidence="1">The sequence shown here is derived from an EMBL/GenBank/DDBJ whole genome shotgun (WGS) entry which is preliminary data.</text>
</comment>